<comment type="caution">
    <text evidence="1">The sequence shown here is derived from an EMBL/GenBank/DDBJ whole genome shotgun (WGS) entry which is preliminary data.</text>
</comment>
<gene>
    <name evidence="1" type="ORF">FCC1311_117022</name>
</gene>
<protein>
    <submittedName>
        <fullName evidence="1">Uncharacterized protein</fullName>
    </submittedName>
</protein>
<reference evidence="1 2" key="1">
    <citation type="submission" date="2017-12" db="EMBL/GenBank/DDBJ databases">
        <title>Sequencing, de novo assembly and annotation of complete genome of a new Thraustochytrid species, strain FCC1311.</title>
        <authorList>
            <person name="Sedici K."/>
            <person name="Godart F."/>
            <person name="Aiese Cigliano R."/>
            <person name="Sanseverino W."/>
            <person name="Barakat M."/>
            <person name="Ortet P."/>
            <person name="Marechal E."/>
            <person name="Cagnac O."/>
            <person name="Amato A."/>
        </authorList>
    </citation>
    <scope>NUCLEOTIDE SEQUENCE [LARGE SCALE GENOMIC DNA]</scope>
</reference>
<dbReference type="InParanoid" id="A0A2R5FD82"/>
<dbReference type="AlphaFoldDB" id="A0A2R5FD82"/>
<sequence>TVDTCQNAFLDKPMLQCPFLIDANDLQAFNAAIQLDTPFGDVEACEDLQNLIISAETDPEDFYAELGTQCSEDSASVQQRRALQDDGDGPEMHLFDYKALSEELFNETGVITLFLKEYNAIADRCDEVAPNTV</sequence>
<accession>A0A2R5FD82</accession>
<organism evidence="1 2">
    <name type="scientific">Hondaea fermentalgiana</name>
    <dbReference type="NCBI Taxonomy" id="2315210"/>
    <lineage>
        <taxon>Eukaryota</taxon>
        <taxon>Sar</taxon>
        <taxon>Stramenopiles</taxon>
        <taxon>Bigyra</taxon>
        <taxon>Labyrinthulomycetes</taxon>
        <taxon>Thraustochytrida</taxon>
        <taxon>Thraustochytriidae</taxon>
        <taxon>Hondaea</taxon>
    </lineage>
</organism>
<dbReference type="EMBL" id="BEYU01001470">
    <property type="protein sequence ID" value="GBG16227.1"/>
    <property type="molecule type" value="Genomic_DNA"/>
</dbReference>
<name>A0A2R5FD82_9STRA</name>
<evidence type="ECO:0000313" key="1">
    <source>
        <dbReference type="EMBL" id="GBG16227.1"/>
    </source>
</evidence>
<keyword evidence="2" id="KW-1185">Reference proteome</keyword>
<evidence type="ECO:0000313" key="2">
    <source>
        <dbReference type="Proteomes" id="UP000241890"/>
    </source>
</evidence>
<proteinExistence type="predicted"/>
<dbReference type="Proteomes" id="UP000241890">
    <property type="component" value="Unassembled WGS sequence"/>
</dbReference>
<feature type="non-terminal residue" evidence="1">
    <location>
        <position position="1"/>
    </location>
</feature>
<feature type="non-terminal residue" evidence="1">
    <location>
        <position position="133"/>
    </location>
</feature>